<dbReference type="OrthoDB" id="1302195at2759"/>
<feature type="region of interest" description="Disordered" evidence="1">
    <location>
        <begin position="115"/>
        <end position="149"/>
    </location>
</feature>
<evidence type="ECO:0000313" key="2">
    <source>
        <dbReference type="EMBL" id="KAG5628537.1"/>
    </source>
</evidence>
<dbReference type="AlphaFoldDB" id="A0A9J6AW05"/>
<reference evidence="2 3" key="1">
    <citation type="submission" date="2020-09" db="EMBL/GenBank/DDBJ databases">
        <title>De no assembly of potato wild relative species, Solanum commersonii.</title>
        <authorList>
            <person name="Cho K."/>
        </authorList>
    </citation>
    <scope>NUCLEOTIDE SEQUENCE [LARGE SCALE GENOMIC DNA]</scope>
    <source>
        <strain evidence="2">LZ3.2</strain>
        <tissue evidence="2">Leaf</tissue>
    </source>
</reference>
<keyword evidence="3" id="KW-1185">Reference proteome</keyword>
<name>A0A9J6AW05_SOLCO</name>
<gene>
    <name evidence="2" type="ORF">H5410_000254</name>
</gene>
<comment type="caution">
    <text evidence="2">The sequence shown here is derived from an EMBL/GenBank/DDBJ whole genome shotgun (WGS) entry which is preliminary data.</text>
</comment>
<sequence length="149" mass="16235">MFDTTSIDACCPIFRKILGTSCPCYKYAEDLDNQILITLEAYCDVSTPCKGVQVINLSKDDGGCNYVLQPPPSGRGKRSRCGRGRGREWEQVKIMAMVNSMLFIMAISLSTTISMPSSKTTTKSTISTTTSTTKPSPSSSRPGNNLFAR</sequence>
<evidence type="ECO:0000256" key="1">
    <source>
        <dbReference type="SAM" id="MobiDB-lite"/>
    </source>
</evidence>
<evidence type="ECO:0000313" key="3">
    <source>
        <dbReference type="Proteomes" id="UP000824120"/>
    </source>
</evidence>
<dbReference type="Proteomes" id="UP000824120">
    <property type="component" value="Chromosome 1"/>
</dbReference>
<organism evidence="2 3">
    <name type="scientific">Solanum commersonii</name>
    <name type="common">Commerson's wild potato</name>
    <name type="synonym">Commerson's nightshade</name>
    <dbReference type="NCBI Taxonomy" id="4109"/>
    <lineage>
        <taxon>Eukaryota</taxon>
        <taxon>Viridiplantae</taxon>
        <taxon>Streptophyta</taxon>
        <taxon>Embryophyta</taxon>
        <taxon>Tracheophyta</taxon>
        <taxon>Spermatophyta</taxon>
        <taxon>Magnoliopsida</taxon>
        <taxon>eudicotyledons</taxon>
        <taxon>Gunneridae</taxon>
        <taxon>Pentapetalae</taxon>
        <taxon>asterids</taxon>
        <taxon>lamiids</taxon>
        <taxon>Solanales</taxon>
        <taxon>Solanaceae</taxon>
        <taxon>Solanoideae</taxon>
        <taxon>Solaneae</taxon>
        <taxon>Solanum</taxon>
    </lineage>
</organism>
<protein>
    <submittedName>
        <fullName evidence="2">Uncharacterized protein</fullName>
    </submittedName>
</protein>
<proteinExistence type="predicted"/>
<accession>A0A9J6AW05</accession>
<feature type="compositionally biased region" description="Low complexity" evidence="1">
    <location>
        <begin position="115"/>
        <end position="140"/>
    </location>
</feature>
<dbReference type="EMBL" id="JACXVP010000001">
    <property type="protein sequence ID" value="KAG5628537.1"/>
    <property type="molecule type" value="Genomic_DNA"/>
</dbReference>